<dbReference type="EMBL" id="QXML01000002">
    <property type="protein sequence ID" value="RIW17023.1"/>
    <property type="molecule type" value="Genomic_DNA"/>
</dbReference>
<organism evidence="1 2">
    <name type="scientific">Algoriphagus lacus</name>
    <dbReference type="NCBI Taxonomy" id="2056311"/>
    <lineage>
        <taxon>Bacteria</taxon>
        <taxon>Pseudomonadati</taxon>
        <taxon>Bacteroidota</taxon>
        <taxon>Cytophagia</taxon>
        <taxon>Cytophagales</taxon>
        <taxon>Cyclobacteriaceae</taxon>
        <taxon>Algoriphagus</taxon>
    </lineage>
</organism>
<accession>A0A418PU22</accession>
<dbReference type="Proteomes" id="UP000283522">
    <property type="component" value="Unassembled WGS sequence"/>
</dbReference>
<name>A0A418PU22_9BACT</name>
<reference evidence="1 2" key="1">
    <citation type="submission" date="2018-09" db="EMBL/GenBank/DDBJ databases">
        <authorList>
            <person name="Wang X."/>
            <person name="Du Z."/>
        </authorList>
    </citation>
    <scope>NUCLEOTIDE SEQUENCE [LARGE SCALE GENOMIC DNA]</scope>
    <source>
        <strain evidence="1 2">N3</strain>
    </source>
</reference>
<gene>
    <name evidence="1" type="ORF">D0X99_04460</name>
</gene>
<evidence type="ECO:0000313" key="1">
    <source>
        <dbReference type="EMBL" id="RIW17023.1"/>
    </source>
</evidence>
<keyword evidence="2" id="KW-1185">Reference proteome</keyword>
<proteinExistence type="predicted"/>
<evidence type="ECO:0000313" key="2">
    <source>
        <dbReference type="Proteomes" id="UP000283522"/>
    </source>
</evidence>
<protein>
    <submittedName>
        <fullName evidence="1">Uncharacterized protein</fullName>
    </submittedName>
</protein>
<comment type="caution">
    <text evidence="1">The sequence shown here is derived from an EMBL/GenBank/DDBJ whole genome shotgun (WGS) entry which is preliminary data.</text>
</comment>
<dbReference type="AlphaFoldDB" id="A0A418PU22"/>
<sequence length="66" mass="7544">MLILSIGLISQTVSGDLFWSKFPEGRLSYYKLLVSQNISQLSICPKAIWRNSIDFASKDFLIQFQS</sequence>